<dbReference type="Pfam" id="PF04205">
    <property type="entry name" value="FMN_bind"/>
    <property type="match status" value="1"/>
</dbReference>
<dbReference type="GO" id="GO:0010181">
    <property type="term" value="F:FMN binding"/>
    <property type="evidence" value="ECO:0007669"/>
    <property type="project" value="InterPro"/>
</dbReference>
<dbReference type="SMART" id="SM00900">
    <property type="entry name" value="FMN_bind"/>
    <property type="match status" value="1"/>
</dbReference>
<dbReference type="InterPro" id="IPR007329">
    <property type="entry name" value="FMN-bd"/>
</dbReference>
<name>A0A6A7KBW4_9FIRM</name>
<organism evidence="3 4">
    <name type="scientific">Alkalibaculum sporogenes</name>
    <dbReference type="NCBI Taxonomy" id="2655001"/>
    <lineage>
        <taxon>Bacteria</taxon>
        <taxon>Bacillati</taxon>
        <taxon>Bacillota</taxon>
        <taxon>Clostridia</taxon>
        <taxon>Eubacteriales</taxon>
        <taxon>Eubacteriaceae</taxon>
        <taxon>Alkalibaculum</taxon>
    </lineage>
</organism>
<reference evidence="3 4" key="1">
    <citation type="submission" date="2019-10" db="EMBL/GenBank/DDBJ databases">
        <title>Alkalibaculum tamaniensis sp.nov., a new alkaliphilic acetogen, isolated on methoxylated aromatics from a mud volcano.</title>
        <authorList>
            <person name="Khomyakova M.A."/>
            <person name="Merkel A.Y."/>
            <person name="Bonch-Osmolovskaya E.A."/>
            <person name="Slobodkin A.I."/>
        </authorList>
    </citation>
    <scope>NUCLEOTIDE SEQUENCE [LARGE SCALE GENOMIC DNA]</scope>
    <source>
        <strain evidence="3 4">M08DMB</strain>
    </source>
</reference>
<feature type="transmembrane region" description="Helical" evidence="1">
    <location>
        <begin position="33"/>
        <end position="55"/>
    </location>
</feature>
<protein>
    <submittedName>
        <fullName evidence="3">FMN-binding protein</fullName>
    </submittedName>
</protein>
<evidence type="ECO:0000259" key="2">
    <source>
        <dbReference type="SMART" id="SM00900"/>
    </source>
</evidence>
<dbReference type="Proteomes" id="UP000440004">
    <property type="component" value="Unassembled WGS sequence"/>
</dbReference>
<evidence type="ECO:0000256" key="1">
    <source>
        <dbReference type="SAM" id="Phobius"/>
    </source>
</evidence>
<keyword evidence="1" id="KW-1133">Transmembrane helix</keyword>
<evidence type="ECO:0000313" key="4">
    <source>
        <dbReference type="Proteomes" id="UP000440004"/>
    </source>
</evidence>
<keyword evidence="1" id="KW-0812">Transmembrane</keyword>
<dbReference type="GO" id="GO:0016020">
    <property type="term" value="C:membrane"/>
    <property type="evidence" value="ECO:0007669"/>
    <property type="project" value="InterPro"/>
</dbReference>
<dbReference type="EMBL" id="WHNX01000037">
    <property type="protein sequence ID" value="MPW27039.1"/>
    <property type="molecule type" value="Genomic_DNA"/>
</dbReference>
<comment type="caution">
    <text evidence="3">The sequence shown here is derived from an EMBL/GenBank/DDBJ whole genome shotgun (WGS) entry which is preliminary data.</text>
</comment>
<keyword evidence="4" id="KW-1185">Reference proteome</keyword>
<dbReference type="AlphaFoldDB" id="A0A6A7KBW4"/>
<feature type="domain" description="FMN-binding" evidence="2">
    <location>
        <begin position="84"/>
        <end position="154"/>
    </location>
</feature>
<gene>
    <name evidence="3" type="ORF">GC105_14740</name>
</gene>
<evidence type="ECO:0000313" key="3">
    <source>
        <dbReference type="EMBL" id="MPW27039.1"/>
    </source>
</evidence>
<accession>A0A6A7KBW4</accession>
<proteinExistence type="predicted"/>
<sequence length="155" mass="17514">MFKSKILVNTCYYKKDDMCIQRRSQMKKKKREIVILIVLILIAIVLVIIGITAYVKSDLKELQQLPISDVELTEVEDGVYIGSYKWSPVYAVVEVTINNHEITQIDLIEHEYGRGAPAEIITQKVVEAQTLDVDIVSGATYSSKVILKAIENALE</sequence>
<dbReference type="Gene3D" id="3.90.1010.20">
    <property type="match status" value="1"/>
</dbReference>
<keyword evidence="1" id="KW-0472">Membrane</keyword>